<protein>
    <submittedName>
        <fullName evidence="2">Uncharacterized protein</fullName>
    </submittedName>
</protein>
<dbReference type="AlphaFoldDB" id="A0A150TPP2"/>
<accession>A0A150TPP2</accession>
<evidence type="ECO:0000313" key="2">
    <source>
        <dbReference type="EMBL" id="KYG06665.1"/>
    </source>
</evidence>
<evidence type="ECO:0000256" key="1">
    <source>
        <dbReference type="SAM" id="MobiDB-lite"/>
    </source>
</evidence>
<comment type="caution">
    <text evidence="2">The sequence shown here is derived from an EMBL/GenBank/DDBJ whole genome shotgun (WGS) entry which is preliminary data.</text>
</comment>
<feature type="compositionally biased region" description="Low complexity" evidence="1">
    <location>
        <begin position="1"/>
        <end position="18"/>
    </location>
</feature>
<proteinExistence type="predicted"/>
<sequence length="68" mass="7011">MVSKPSSASSRSHAACRAASEETGGDQQSARQGAGGDLGSLVRRAVIGRHSIRRSAAASATAWVSRRM</sequence>
<reference evidence="2 3" key="1">
    <citation type="submission" date="2014-02" db="EMBL/GenBank/DDBJ databases">
        <title>The small core and large imbalanced accessory genome model reveals a collaborative survival strategy of Sorangium cellulosum strains in nature.</title>
        <authorList>
            <person name="Han K."/>
            <person name="Peng R."/>
            <person name="Blom J."/>
            <person name="Li Y.-Z."/>
        </authorList>
    </citation>
    <scope>NUCLEOTIDE SEQUENCE [LARGE SCALE GENOMIC DNA]</scope>
    <source>
        <strain evidence="2 3">So0007-03</strain>
    </source>
</reference>
<dbReference type="Proteomes" id="UP000075502">
    <property type="component" value="Unassembled WGS sequence"/>
</dbReference>
<feature type="region of interest" description="Disordered" evidence="1">
    <location>
        <begin position="1"/>
        <end position="39"/>
    </location>
</feature>
<gene>
    <name evidence="2" type="ORF">BE21_33540</name>
</gene>
<name>A0A150TPP2_SORCE</name>
<evidence type="ECO:0000313" key="3">
    <source>
        <dbReference type="Proteomes" id="UP000075502"/>
    </source>
</evidence>
<organism evidence="2 3">
    <name type="scientific">Sorangium cellulosum</name>
    <name type="common">Polyangium cellulosum</name>
    <dbReference type="NCBI Taxonomy" id="56"/>
    <lineage>
        <taxon>Bacteria</taxon>
        <taxon>Pseudomonadati</taxon>
        <taxon>Myxococcota</taxon>
        <taxon>Polyangia</taxon>
        <taxon>Polyangiales</taxon>
        <taxon>Polyangiaceae</taxon>
        <taxon>Sorangium</taxon>
    </lineage>
</organism>
<dbReference type="EMBL" id="JEME01001587">
    <property type="protein sequence ID" value="KYG06665.1"/>
    <property type="molecule type" value="Genomic_DNA"/>
</dbReference>